<feature type="region of interest" description="Disordered" evidence="1">
    <location>
        <begin position="146"/>
        <end position="176"/>
    </location>
</feature>
<dbReference type="EMBL" id="BK032664">
    <property type="protein sequence ID" value="DAF53822.1"/>
    <property type="molecule type" value="Genomic_DNA"/>
</dbReference>
<sequence>MAKKIPSSKKNRIRKEYEHGNDLLDLAIKYQINYGTLRNIASKEKWIKSGAIAVAKIKELFEAADVIVERRVQIKKEYQVMTQELRENLVNGDYPEKKSEEEALKNRVQAIKDLYELDKELHGIWSDPEIIKMKVELAKYEELKKSLGEDGTDGPEENSDIQEARNMLLKAKGVKR</sequence>
<reference evidence="2" key="1">
    <citation type="journal article" date="2021" name="Proc. Natl. Acad. Sci. U.S.A.">
        <title>A Catalog of Tens of Thousands of Viruses from Human Metagenomes Reveals Hidden Associations with Chronic Diseases.</title>
        <authorList>
            <person name="Tisza M.J."/>
            <person name="Buck C.B."/>
        </authorList>
    </citation>
    <scope>NUCLEOTIDE SEQUENCE</scope>
    <source>
        <strain evidence="2">CtZ2t4</strain>
    </source>
</reference>
<organism evidence="2">
    <name type="scientific">Myoviridae sp. ctZ2t4</name>
    <dbReference type="NCBI Taxonomy" id="2827693"/>
    <lineage>
        <taxon>Viruses</taxon>
        <taxon>Duplodnaviria</taxon>
        <taxon>Heunggongvirae</taxon>
        <taxon>Uroviricota</taxon>
        <taxon>Caudoviricetes</taxon>
    </lineage>
</organism>
<feature type="compositionally biased region" description="Acidic residues" evidence="1">
    <location>
        <begin position="150"/>
        <end position="160"/>
    </location>
</feature>
<evidence type="ECO:0000256" key="1">
    <source>
        <dbReference type="SAM" id="MobiDB-lite"/>
    </source>
</evidence>
<proteinExistence type="predicted"/>
<protein>
    <submittedName>
        <fullName evidence="2">Uncharacterized protein</fullName>
    </submittedName>
</protein>
<name>A0A8S5SS89_9CAUD</name>
<accession>A0A8S5SS89</accession>
<evidence type="ECO:0000313" key="2">
    <source>
        <dbReference type="EMBL" id="DAF53822.1"/>
    </source>
</evidence>